<dbReference type="SUPFAM" id="SSF54897">
    <property type="entry name" value="Protease propeptides/inhibitors"/>
    <property type="match status" value="1"/>
</dbReference>
<feature type="active site" description="Charge relay system" evidence="15">
    <location>
        <position position="325"/>
    </location>
</feature>
<dbReference type="CDD" id="cd11377">
    <property type="entry name" value="Pro-peptidase_S53"/>
    <property type="match status" value="1"/>
</dbReference>
<dbReference type="GO" id="GO:0046872">
    <property type="term" value="F:metal ion binding"/>
    <property type="evidence" value="ECO:0007669"/>
    <property type="project" value="UniProtKB-UniRule"/>
</dbReference>
<dbReference type="CDD" id="cd04056">
    <property type="entry name" value="Peptidases_S53"/>
    <property type="match status" value="1"/>
</dbReference>
<keyword evidence="13" id="KW-0865">Zymogen</keyword>
<keyword evidence="6 15" id="KW-0645">Protease</keyword>
<dbReference type="InterPro" id="IPR015366">
    <property type="entry name" value="S53_propep"/>
</dbReference>
<comment type="cofactor">
    <cofactor evidence="15">
        <name>Ca(2+)</name>
        <dbReference type="ChEBI" id="CHEBI:29108"/>
    </cofactor>
    <text evidence="15">Binds 1 Ca(2+) ion per subunit.</text>
</comment>
<reference evidence="18 19" key="1">
    <citation type="journal article" date="2014" name="BMC Genomics">
        <title>Comparative genomics of the major fungal agents of human and animal Sporotrichosis: Sporothrix schenckii and Sporothrix brasiliensis.</title>
        <authorList>
            <person name="Teixeira M.M."/>
            <person name="de Almeida L.G."/>
            <person name="Kubitschek-Barreira P."/>
            <person name="Alves F.L."/>
            <person name="Kioshima E.S."/>
            <person name="Abadio A.K."/>
            <person name="Fernandes L."/>
            <person name="Derengowski L.S."/>
            <person name="Ferreira K.S."/>
            <person name="Souza R.C."/>
            <person name="Ruiz J.C."/>
            <person name="de Andrade N.C."/>
            <person name="Paes H.C."/>
            <person name="Nicola A.M."/>
            <person name="Albuquerque P."/>
            <person name="Gerber A.L."/>
            <person name="Martins V.P."/>
            <person name="Peconick L.D."/>
            <person name="Neto A.V."/>
            <person name="Chaucanez C.B."/>
            <person name="Silva P.A."/>
            <person name="Cunha O.L."/>
            <person name="de Oliveira F.F."/>
            <person name="dos Santos T.C."/>
            <person name="Barros A.L."/>
            <person name="Soares M.A."/>
            <person name="de Oliveira L.M."/>
            <person name="Marini M.M."/>
            <person name="Villalobos-Duno H."/>
            <person name="Cunha M.M."/>
            <person name="de Hoog S."/>
            <person name="da Silveira J.F."/>
            <person name="Henrissat B."/>
            <person name="Nino-Vega G.A."/>
            <person name="Cisalpino P.S."/>
            <person name="Mora-Montes H.M."/>
            <person name="Almeida S.R."/>
            <person name="Stajich J.E."/>
            <person name="Lopes-Bezerra L.M."/>
            <person name="Vasconcelos A.T."/>
            <person name="Felipe M.S."/>
        </authorList>
    </citation>
    <scope>NUCLEOTIDE SEQUENCE [LARGE SCALE GENOMIC DNA]</scope>
    <source>
        <strain evidence="18 19">5110</strain>
    </source>
</reference>
<dbReference type="GO" id="GO:0004252">
    <property type="term" value="F:serine-type endopeptidase activity"/>
    <property type="evidence" value="ECO:0007669"/>
    <property type="project" value="UniProtKB-UniRule"/>
</dbReference>
<dbReference type="GO" id="GO:0006508">
    <property type="term" value="P:proteolysis"/>
    <property type="evidence" value="ECO:0007669"/>
    <property type="project" value="UniProtKB-KW"/>
</dbReference>
<comment type="subcellular location">
    <subcellularLocation>
        <location evidence="3">Secreted</location>
        <location evidence="3">Extracellular space</location>
    </subcellularLocation>
</comment>
<keyword evidence="8 16" id="KW-0732">Signal</keyword>
<dbReference type="PANTHER" id="PTHR14218:SF34">
    <property type="entry name" value="TRIPEPTIDYL-PEPTIDASE SED4"/>
    <property type="match status" value="1"/>
</dbReference>
<comment type="caution">
    <text evidence="18">The sequence shown here is derived from an EMBL/GenBank/DDBJ whole genome shotgun (WGS) entry which is preliminary data.</text>
</comment>
<dbReference type="PROSITE" id="PS00138">
    <property type="entry name" value="SUBTILASE_SER"/>
    <property type="match status" value="1"/>
</dbReference>
<evidence type="ECO:0000256" key="11">
    <source>
        <dbReference type="ARBA" id="ARBA00022837"/>
    </source>
</evidence>
<keyword evidence="5" id="KW-0964">Secreted</keyword>
<feature type="binding site" evidence="15">
    <location>
        <position position="584"/>
    </location>
    <ligand>
        <name>Ca(2+)</name>
        <dbReference type="ChEBI" id="CHEBI:29108"/>
    </ligand>
</feature>
<dbReference type="EC" id="3.4.14.10" evidence="4"/>
<evidence type="ECO:0000256" key="4">
    <source>
        <dbReference type="ARBA" id="ARBA00012462"/>
    </source>
</evidence>
<dbReference type="FunFam" id="3.40.50.200:FF:000015">
    <property type="entry name" value="Tripeptidyl peptidase A"/>
    <property type="match status" value="1"/>
</dbReference>
<evidence type="ECO:0000256" key="8">
    <source>
        <dbReference type="ARBA" id="ARBA00022729"/>
    </source>
</evidence>
<evidence type="ECO:0000256" key="9">
    <source>
        <dbReference type="ARBA" id="ARBA00022801"/>
    </source>
</evidence>
<evidence type="ECO:0000256" key="16">
    <source>
        <dbReference type="SAM" id="SignalP"/>
    </source>
</evidence>
<keyword evidence="14" id="KW-0325">Glycoprotein</keyword>
<keyword evidence="7 15" id="KW-0479">Metal-binding</keyword>
<feature type="binding site" evidence="15">
    <location>
        <position position="623"/>
    </location>
    <ligand>
        <name>Ca(2+)</name>
        <dbReference type="ChEBI" id="CHEBI:29108"/>
    </ligand>
</feature>
<dbReference type="InterPro" id="IPR023828">
    <property type="entry name" value="Peptidase_S8_Ser-AS"/>
</dbReference>
<evidence type="ECO:0000259" key="17">
    <source>
        <dbReference type="PROSITE" id="PS51695"/>
    </source>
</evidence>
<dbReference type="Gene3D" id="3.40.50.200">
    <property type="entry name" value="Peptidase S8/S53 domain"/>
    <property type="match status" value="1"/>
</dbReference>
<dbReference type="VEuPathDB" id="FungiDB:SPBR_02541"/>
<evidence type="ECO:0000256" key="1">
    <source>
        <dbReference type="ARBA" id="ARBA00001910"/>
    </source>
</evidence>
<dbReference type="HOGENOM" id="CLU_013783_3_3_1"/>
<dbReference type="InterPro" id="IPR050819">
    <property type="entry name" value="Tripeptidyl-peptidase_I"/>
</dbReference>
<evidence type="ECO:0000256" key="15">
    <source>
        <dbReference type="PROSITE-ProRule" id="PRU01032"/>
    </source>
</evidence>
<evidence type="ECO:0000256" key="13">
    <source>
        <dbReference type="ARBA" id="ARBA00023145"/>
    </source>
</evidence>
<protein>
    <recommendedName>
        <fullName evidence="4">tripeptidyl-peptidase II</fullName>
        <ecNumber evidence="4">3.4.14.10</ecNumber>
    </recommendedName>
</protein>
<keyword evidence="10 15" id="KW-0720">Serine protease</keyword>
<feature type="binding site" evidence="15">
    <location>
        <position position="585"/>
    </location>
    <ligand>
        <name>Ca(2+)</name>
        <dbReference type="ChEBI" id="CHEBI:29108"/>
    </ligand>
</feature>
<evidence type="ECO:0000256" key="12">
    <source>
        <dbReference type="ARBA" id="ARBA00023026"/>
    </source>
</evidence>
<dbReference type="AlphaFoldDB" id="A0A0C2J2B9"/>
<feature type="chain" id="PRO_5002162945" description="tripeptidyl-peptidase II" evidence="16">
    <location>
        <begin position="29"/>
        <end position="643"/>
    </location>
</feature>
<gene>
    <name evidence="18" type="ORF">SPBR_02541</name>
</gene>
<evidence type="ECO:0000256" key="14">
    <source>
        <dbReference type="ARBA" id="ARBA00023180"/>
    </source>
</evidence>
<evidence type="ECO:0000256" key="7">
    <source>
        <dbReference type="ARBA" id="ARBA00022723"/>
    </source>
</evidence>
<dbReference type="InterPro" id="IPR030400">
    <property type="entry name" value="Sedolisin_dom"/>
</dbReference>
<organism evidence="18 19">
    <name type="scientific">Sporothrix brasiliensis 5110</name>
    <dbReference type="NCBI Taxonomy" id="1398154"/>
    <lineage>
        <taxon>Eukaryota</taxon>
        <taxon>Fungi</taxon>
        <taxon>Dikarya</taxon>
        <taxon>Ascomycota</taxon>
        <taxon>Pezizomycotina</taxon>
        <taxon>Sordariomycetes</taxon>
        <taxon>Sordariomycetidae</taxon>
        <taxon>Ophiostomatales</taxon>
        <taxon>Ophiostomataceae</taxon>
        <taxon>Sporothrix</taxon>
    </lineage>
</organism>
<comment type="function">
    <text evidence="2">Secreted tripeptidyl-peptidase which degrades proteins at acidic pHs and is involved in virulence.</text>
</comment>
<dbReference type="EMBL" id="AWTV01000006">
    <property type="protein sequence ID" value="KIH93180.1"/>
    <property type="molecule type" value="Genomic_DNA"/>
</dbReference>
<keyword evidence="9 15" id="KW-0378">Hydrolase</keyword>
<dbReference type="PANTHER" id="PTHR14218">
    <property type="entry name" value="PROTEASE S8 TRIPEPTIDYL PEPTIDASE I CLN2"/>
    <property type="match status" value="1"/>
</dbReference>
<keyword evidence="19" id="KW-1185">Reference proteome</keyword>
<feature type="domain" description="Peptidase S53" evidence="17">
    <location>
        <begin position="246"/>
        <end position="643"/>
    </location>
</feature>
<feature type="active site" description="Charge relay system" evidence="15">
    <location>
        <position position="542"/>
    </location>
</feature>
<dbReference type="GO" id="GO:0005576">
    <property type="term" value="C:extracellular region"/>
    <property type="evidence" value="ECO:0007669"/>
    <property type="project" value="UniProtKB-SubCell"/>
</dbReference>
<evidence type="ECO:0000256" key="10">
    <source>
        <dbReference type="ARBA" id="ARBA00022825"/>
    </source>
</evidence>
<sequence length="643" mass="66776">MACSTLRSGMATLAAIATTVMLLPATNAAVISKIDAVPAGWTVASSPAAGKTFKTENTDTGASADTHVFTIALNLQNIDQLESRLLAVSTPGHASYGQFVDVDGITATFGPSADAVSAVTSWLASSGVVKSYVVRDGYVDLATDVAGANKLFGADYQYYTPPSTASTTTAAASTKLRTLSYSVPDDIAAHVALVDPGNYFGGARPFAPRLGDMQFGARAVATPPDKVKNPRKGATQTTIDAACQTSITPACLKQLYQVGSYAADASSGSRIGFGSFLGQSALYEDLAGYLKLNGLPAQNFSVELINNGTNDQNPATAQIGEADLDAQNIVGVAHPLPVVEYITGGSPPFVPNIDQPTPANNSNEPYLPYYRYLLSKTNAELPQVISNSYGDEEDSVPYNYAVHTCNLIGLLGLRGITVIESSGDLGVGAGCLAPDYKTPEFNAIFPATCPYLTAVGGTVDVTPEIAWDGSSGGFSSYFPRPAWQALAVGAYLAEHVSPSTYEYYAHYTNWNGRGFPDVSAHSVSPDYQIVYAGTPGPSGGTSAAAPVWAAIVGLLNDARLRKGLPTLGWLNPLLYAFGPQVLTDITAGQAVGCNGQNTQSGGAEPAGAGVIPGAFWNATTGWDPVTGYGTPNFGKLLSLVTGF</sequence>
<proteinExistence type="predicted"/>
<dbReference type="OrthoDB" id="409122at2759"/>
<keyword evidence="12" id="KW-0843">Virulence</keyword>
<comment type="catalytic activity">
    <reaction evidence="1">
        <text>Release of an N-terminal tripeptide from a polypeptide.</text>
        <dbReference type="EC" id="3.4.14.10"/>
    </reaction>
</comment>
<evidence type="ECO:0000256" key="5">
    <source>
        <dbReference type="ARBA" id="ARBA00022525"/>
    </source>
</evidence>
<dbReference type="GeneID" id="63675765"/>
<dbReference type="PROSITE" id="PS51695">
    <property type="entry name" value="SEDOLISIN"/>
    <property type="match status" value="1"/>
</dbReference>
<evidence type="ECO:0000256" key="2">
    <source>
        <dbReference type="ARBA" id="ARBA00002451"/>
    </source>
</evidence>
<evidence type="ECO:0000256" key="6">
    <source>
        <dbReference type="ARBA" id="ARBA00022670"/>
    </source>
</evidence>
<dbReference type="RefSeq" id="XP_040621190.1">
    <property type="nucleotide sequence ID" value="XM_040760844.1"/>
</dbReference>
<accession>A0A0C2J2B9</accession>
<feature type="active site" description="Charge relay system" evidence="15">
    <location>
        <position position="321"/>
    </location>
</feature>
<evidence type="ECO:0000313" key="19">
    <source>
        <dbReference type="Proteomes" id="UP000031575"/>
    </source>
</evidence>
<dbReference type="Proteomes" id="UP000031575">
    <property type="component" value="Unassembled WGS sequence"/>
</dbReference>
<dbReference type="InterPro" id="IPR036852">
    <property type="entry name" value="Peptidase_S8/S53_dom_sf"/>
</dbReference>
<evidence type="ECO:0000313" key="18">
    <source>
        <dbReference type="EMBL" id="KIH93180.1"/>
    </source>
</evidence>
<dbReference type="SMART" id="SM00944">
    <property type="entry name" value="Pro-kuma_activ"/>
    <property type="match status" value="1"/>
</dbReference>
<evidence type="ECO:0000256" key="3">
    <source>
        <dbReference type="ARBA" id="ARBA00004239"/>
    </source>
</evidence>
<name>A0A0C2J2B9_9PEZI</name>
<dbReference type="Pfam" id="PF09286">
    <property type="entry name" value="Pro-kuma_activ"/>
    <property type="match status" value="1"/>
</dbReference>
<feature type="binding site" evidence="15">
    <location>
        <position position="621"/>
    </location>
    <ligand>
        <name>Ca(2+)</name>
        <dbReference type="ChEBI" id="CHEBI:29108"/>
    </ligand>
</feature>
<keyword evidence="11 15" id="KW-0106">Calcium</keyword>
<dbReference type="SUPFAM" id="SSF52743">
    <property type="entry name" value="Subtilisin-like"/>
    <property type="match status" value="1"/>
</dbReference>
<feature type="signal peptide" evidence="16">
    <location>
        <begin position="1"/>
        <end position="28"/>
    </location>
</feature>
<dbReference type="GO" id="GO:0008240">
    <property type="term" value="F:tripeptidyl-peptidase activity"/>
    <property type="evidence" value="ECO:0007669"/>
    <property type="project" value="UniProtKB-EC"/>
</dbReference>